<dbReference type="InterPro" id="IPR036390">
    <property type="entry name" value="WH_DNA-bd_sf"/>
</dbReference>
<dbReference type="SUPFAM" id="SSF46785">
    <property type="entry name" value="Winged helix' DNA-binding domain"/>
    <property type="match status" value="1"/>
</dbReference>
<organism evidence="1">
    <name type="scientific">marine sediment metagenome</name>
    <dbReference type="NCBI Taxonomy" id="412755"/>
    <lineage>
        <taxon>unclassified sequences</taxon>
        <taxon>metagenomes</taxon>
        <taxon>ecological metagenomes</taxon>
    </lineage>
</organism>
<dbReference type="EMBL" id="LAZR01000142">
    <property type="protein sequence ID" value="KKN87026.1"/>
    <property type="molecule type" value="Genomic_DNA"/>
</dbReference>
<accession>A0A0F9WLU1</accession>
<proteinExistence type="predicted"/>
<reference evidence="1" key="1">
    <citation type="journal article" date="2015" name="Nature">
        <title>Complex archaea that bridge the gap between prokaryotes and eukaryotes.</title>
        <authorList>
            <person name="Spang A."/>
            <person name="Saw J.H."/>
            <person name="Jorgensen S.L."/>
            <person name="Zaremba-Niedzwiedzka K."/>
            <person name="Martijn J."/>
            <person name="Lind A.E."/>
            <person name="van Eijk R."/>
            <person name="Schleper C."/>
            <person name="Guy L."/>
            <person name="Ettema T.J."/>
        </authorList>
    </citation>
    <scope>NUCLEOTIDE SEQUENCE</scope>
</reference>
<dbReference type="Gene3D" id="1.10.10.10">
    <property type="entry name" value="Winged helix-like DNA-binding domain superfamily/Winged helix DNA-binding domain"/>
    <property type="match status" value="1"/>
</dbReference>
<gene>
    <name evidence="1" type="ORF">LCGC14_0262950</name>
</gene>
<comment type="caution">
    <text evidence="1">The sequence shown here is derived from an EMBL/GenBank/DDBJ whole genome shotgun (WGS) entry which is preliminary data.</text>
</comment>
<evidence type="ECO:0000313" key="1">
    <source>
        <dbReference type="EMBL" id="KKN87026.1"/>
    </source>
</evidence>
<name>A0A0F9WLU1_9ZZZZ</name>
<dbReference type="AlphaFoldDB" id="A0A0F9WLU1"/>
<dbReference type="InterPro" id="IPR036388">
    <property type="entry name" value="WH-like_DNA-bd_sf"/>
</dbReference>
<sequence length="84" mass="9766">MKRKEAIIRYLGSIGRADRHQIAIYIVASLTTVSTRLTELNHAGLVHHIKWPDGNKVWVLTQDGYRRYDYYEQRARTPRGEPAS</sequence>
<evidence type="ECO:0008006" key="2">
    <source>
        <dbReference type="Google" id="ProtNLM"/>
    </source>
</evidence>
<protein>
    <recommendedName>
        <fullName evidence="2">HTH marR-type domain-containing protein</fullName>
    </recommendedName>
</protein>